<dbReference type="EMBL" id="RKQT01000002">
    <property type="protein sequence ID" value="RPE93898.1"/>
    <property type="molecule type" value="Genomic_DNA"/>
</dbReference>
<dbReference type="Proteomes" id="UP000276901">
    <property type="component" value="Unassembled WGS sequence"/>
</dbReference>
<dbReference type="PANTHER" id="PTHR48098">
    <property type="entry name" value="ENTEROCHELIN ESTERASE-RELATED"/>
    <property type="match status" value="1"/>
</dbReference>
<dbReference type="Proteomes" id="UP000502287">
    <property type="component" value="Chromosome"/>
</dbReference>
<proteinExistence type="predicted"/>
<accession>A0AAE6X4V6</accession>
<dbReference type="InterPro" id="IPR000801">
    <property type="entry name" value="Esterase-like"/>
</dbReference>
<dbReference type="InterPro" id="IPR029058">
    <property type="entry name" value="AB_hydrolase_fold"/>
</dbReference>
<dbReference type="GO" id="GO:0016747">
    <property type="term" value="F:acyltransferase activity, transferring groups other than amino-acyl groups"/>
    <property type="evidence" value="ECO:0007669"/>
    <property type="project" value="TreeGrafter"/>
</dbReference>
<evidence type="ECO:0000313" key="5">
    <source>
        <dbReference type="Proteomes" id="UP000502287"/>
    </source>
</evidence>
<protein>
    <submittedName>
        <fullName evidence="3">S-formylglutathione hydrolase FrmB</fullName>
    </submittedName>
    <submittedName>
        <fullName evidence="2">XynC protein</fullName>
    </submittedName>
</protein>
<organism evidence="2 5">
    <name type="scientific">Frederiksenia canicola</name>
    <dbReference type="NCBI Taxonomy" id="123824"/>
    <lineage>
        <taxon>Bacteria</taxon>
        <taxon>Pseudomonadati</taxon>
        <taxon>Pseudomonadota</taxon>
        <taxon>Gammaproteobacteria</taxon>
        <taxon>Pasteurellales</taxon>
        <taxon>Pasteurellaceae</taxon>
        <taxon>Frederiksenia</taxon>
    </lineage>
</organism>
<evidence type="ECO:0000256" key="1">
    <source>
        <dbReference type="SAM" id="SignalP"/>
    </source>
</evidence>
<dbReference type="InterPro" id="IPR050583">
    <property type="entry name" value="Mycobacterial_A85_antigen"/>
</dbReference>
<keyword evidence="1" id="KW-0732">Signal</keyword>
<dbReference type="Gene3D" id="3.40.50.1820">
    <property type="entry name" value="alpha/beta hydrolase"/>
    <property type="match status" value="1"/>
</dbReference>
<gene>
    <name evidence="2" type="ORF">A4G17_02215</name>
    <name evidence="3" type="ORF">EDC49_1416</name>
</gene>
<reference evidence="3 4" key="2">
    <citation type="submission" date="2018-11" db="EMBL/GenBank/DDBJ databases">
        <title>Genomic Encyclopedia of Type Strains, Phase IV (KMG-IV): sequencing the most valuable type-strain genomes for metagenomic binning, comparative biology and taxonomic classification.</title>
        <authorList>
            <person name="Goeker M."/>
        </authorList>
    </citation>
    <scope>NUCLEOTIDE SEQUENCE [LARGE SCALE GENOMIC DNA]</scope>
    <source>
        <strain evidence="3 4">DSM 25797</strain>
    </source>
</reference>
<dbReference type="GO" id="GO:0016787">
    <property type="term" value="F:hydrolase activity"/>
    <property type="evidence" value="ECO:0007669"/>
    <property type="project" value="UniProtKB-KW"/>
</dbReference>
<keyword evidence="3" id="KW-0378">Hydrolase</keyword>
<dbReference type="EMBL" id="CP015029">
    <property type="protein sequence ID" value="QIM64348.1"/>
    <property type="molecule type" value="Genomic_DNA"/>
</dbReference>
<dbReference type="SUPFAM" id="SSF53474">
    <property type="entry name" value="alpha/beta-Hydrolases"/>
    <property type="match status" value="1"/>
</dbReference>
<name>A0AAE6X4V6_9PAST</name>
<dbReference type="RefSeq" id="WP_123957040.1">
    <property type="nucleotide sequence ID" value="NZ_RKQT01000002.1"/>
</dbReference>
<dbReference type="AlphaFoldDB" id="A0AAE6X4V6"/>
<evidence type="ECO:0000313" key="4">
    <source>
        <dbReference type="Proteomes" id="UP000276901"/>
    </source>
</evidence>
<dbReference type="PANTHER" id="PTHR48098:SF1">
    <property type="entry name" value="DIACYLGLYCEROL ACYLTRANSFERASE_MYCOLYLTRANSFERASE AG85A"/>
    <property type="match status" value="1"/>
</dbReference>
<dbReference type="Pfam" id="PF00756">
    <property type="entry name" value="Esterase"/>
    <property type="match status" value="1"/>
</dbReference>
<feature type="signal peptide" evidence="1">
    <location>
        <begin position="1"/>
        <end position="22"/>
    </location>
</feature>
<feature type="chain" id="PRO_5042021331" evidence="1">
    <location>
        <begin position="23"/>
        <end position="270"/>
    </location>
</feature>
<sequence>MKKIIGFSCVVFGLCYSAGSMAFVEKQIDVFSPSMNKKVPTTVVLPNGYSEDKKYSVIYTLHGWSGNHRNYPEKTALGELADKYHVIYVSTDGNYDSWFVDSEVKPDSKYHTFIAKELVPYIDQNYATIAAKEHRAITGLSMGGFGALYIGVNNQDLFGYIGSMSGGVIPQQYQHNWGISAVINKNWENYNITDLAHRFIFSKTQIIIDCGIDDFFIEPNRALHKKLLDLNVKHTYIEKPGSHTWDYWRESIHQHTFFFTEHFNKEEVKK</sequence>
<dbReference type="KEGG" id="fcl:A4G17_02215"/>
<reference evidence="2 5" key="1">
    <citation type="submission" date="2016-03" db="EMBL/GenBank/DDBJ databases">
        <authorList>
            <person name="Hansen M.J."/>
            <person name="Bojesen A.M."/>
            <person name="Planet P."/>
        </authorList>
    </citation>
    <scope>NUCLEOTIDE SEQUENCE [LARGE SCALE GENOMIC DNA]</scope>
    <source>
        <strain evidence="2 5">HPA 21</strain>
    </source>
</reference>
<keyword evidence="4" id="KW-1185">Reference proteome</keyword>
<evidence type="ECO:0000313" key="2">
    <source>
        <dbReference type="EMBL" id="QIM64348.1"/>
    </source>
</evidence>
<evidence type="ECO:0000313" key="3">
    <source>
        <dbReference type="EMBL" id="RPE93898.1"/>
    </source>
</evidence>